<evidence type="ECO:0000256" key="3">
    <source>
        <dbReference type="ARBA" id="ARBA00022490"/>
    </source>
</evidence>
<evidence type="ECO:0000256" key="5">
    <source>
        <dbReference type="ARBA" id="ARBA00022737"/>
    </source>
</evidence>
<dbReference type="PANTHER" id="PTHR10856">
    <property type="entry name" value="CORONIN"/>
    <property type="match status" value="1"/>
</dbReference>
<name>A0A0L7LAH4_OPEBR</name>
<feature type="compositionally biased region" description="Polar residues" evidence="10">
    <location>
        <begin position="452"/>
        <end position="472"/>
    </location>
</feature>
<evidence type="ECO:0000313" key="12">
    <source>
        <dbReference type="EMBL" id="KOB72399.1"/>
    </source>
</evidence>
<evidence type="ECO:0000256" key="10">
    <source>
        <dbReference type="SAM" id="MobiDB-lite"/>
    </source>
</evidence>
<comment type="caution">
    <text evidence="12">The sequence shown here is derived from an EMBL/GenBank/DDBJ whole genome shotgun (WGS) entry which is preliminary data.</text>
</comment>
<evidence type="ECO:0000256" key="9">
    <source>
        <dbReference type="RuleBase" id="RU280818"/>
    </source>
</evidence>
<feature type="compositionally biased region" description="Basic and acidic residues" evidence="10">
    <location>
        <begin position="719"/>
        <end position="731"/>
    </location>
</feature>
<feature type="compositionally biased region" description="Polar residues" evidence="10">
    <location>
        <begin position="500"/>
        <end position="513"/>
    </location>
</feature>
<feature type="repeat" description="WD" evidence="8">
    <location>
        <begin position="558"/>
        <end position="590"/>
    </location>
</feature>
<dbReference type="Pfam" id="PF08953">
    <property type="entry name" value="DUF1899"/>
    <property type="match status" value="1"/>
</dbReference>
<dbReference type="GO" id="GO:0005737">
    <property type="term" value="C:cytoplasm"/>
    <property type="evidence" value="ECO:0007669"/>
    <property type="project" value="UniProtKB-SubCell"/>
</dbReference>
<evidence type="ECO:0000256" key="6">
    <source>
        <dbReference type="ARBA" id="ARBA00023203"/>
    </source>
</evidence>
<accession>A0A0L7LAH4</accession>
<evidence type="ECO:0000259" key="11">
    <source>
        <dbReference type="SMART" id="SM01166"/>
    </source>
</evidence>
<feature type="compositionally biased region" description="Basic and acidic residues" evidence="10">
    <location>
        <begin position="420"/>
        <end position="451"/>
    </location>
</feature>
<dbReference type="Proteomes" id="UP000037510">
    <property type="component" value="Unassembled WGS sequence"/>
</dbReference>
<dbReference type="InterPro" id="IPR011047">
    <property type="entry name" value="Quinoprotein_ADH-like_sf"/>
</dbReference>
<keyword evidence="5 9" id="KW-0677">Repeat</keyword>
<feature type="compositionally biased region" description="Basic and acidic residues" evidence="10">
    <location>
        <begin position="347"/>
        <end position="369"/>
    </location>
</feature>
<evidence type="ECO:0000313" key="13">
    <source>
        <dbReference type="Proteomes" id="UP000037510"/>
    </source>
</evidence>
<sequence>MAWRFKASKYKNAAPIVPKPEACVRDICVGSYQTYGNNICASAAFMAFNWEHVGSSMAVLPLDDCGRKSKIMPLLHAHSDTITDMEFSPFHDGLLLTGSQDSFVKVWHIPSEGLKESLSTPECSLYHKQRRVENVGFHPVADGLIHVASGHELALWDLTTQKEAFVLDPRVPGSVLDAAGSHQNIKDSRVVWLGDQDRILTTGFDSARLRQIMIRDVRNLSQTQKTLELDCSTGVLMPLFDPDTNMLFLAGKGDTTILYMELTDREPYLIEGLRHSGKNLNIHRGKLEDIVKAILTMTPPKKTETKKPIKTEEKPKTTEKTQYIEKDEDRIDFVNVKDLIKGMETQKNPREKETNGFHKKITDNGHDISENDADISENDAIKVENDADKVKNDASKVKNDAGQVKDDAGQVKNDAGQVKNDADKVKSDADKVDNGKSTEDGIERGIEKMDSCDSTESNLSRSSSIINGSQITAPKPLPRSSISEGGTIDDSEAPKPKPRTSLTESTNEPNRSFSAHPDKIYLVRFHPTAADLLTTAAHDLTIKLWELTEETPVAKITLTGHTEQIFAMDWSPCGEYLATVCKDGLVRIYKPRSSPEPLRQGPGPAGSRGARVVEFARALRLTNGNIEPLSFTVPRIKSELFQDDLFPATLVTWEPWQPGTDWLAGKPCIARTASLQPPGMELCEYWPWQPGTDWLAGKPCIARTASLQPPGMELYTEIDERQSPDQPEARAGRHGGSGRCGMGSVSVQYLPRLSLT</sequence>
<dbReference type="Gene3D" id="2.130.10.10">
    <property type="entry name" value="YVTN repeat-like/Quinoprotein amine dehydrogenase"/>
    <property type="match status" value="2"/>
</dbReference>
<evidence type="ECO:0000256" key="2">
    <source>
        <dbReference type="ARBA" id="ARBA00009482"/>
    </source>
</evidence>
<comment type="subcellular location">
    <subcellularLocation>
        <location evidence="1">Cytoplasm</location>
    </subcellularLocation>
</comment>
<dbReference type="AlphaFoldDB" id="A0A0L7LAH4"/>
<dbReference type="InterPro" id="IPR015048">
    <property type="entry name" value="DUF1899"/>
</dbReference>
<keyword evidence="3" id="KW-0963">Cytoplasm</keyword>
<feature type="repeat" description="WD" evidence="8">
    <location>
        <begin position="513"/>
        <end position="555"/>
    </location>
</feature>
<evidence type="ECO:0000256" key="1">
    <source>
        <dbReference type="ARBA" id="ARBA00004496"/>
    </source>
</evidence>
<dbReference type="Pfam" id="PF16300">
    <property type="entry name" value="WD40_4"/>
    <property type="match status" value="1"/>
</dbReference>
<dbReference type="SMART" id="SM01167">
    <property type="entry name" value="DUF1900"/>
    <property type="match status" value="1"/>
</dbReference>
<feature type="compositionally biased region" description="Basic and acidic residues" evidence="10">
    <location>
        <begin position="391"/>
        <end position="409"/>
    </location>
</feature>
<keyword evidence="13" id="KW-1185">Reference proteome</keyword>
<protein>
    <recommendedName>
        <fullName evidence="9">Coronin</fullName>
    </recommendedName>
</protein>
<keyword evidence="6" id="KW-0009">Actin-binding</keyword>
<dbReference type="PROSITE" id="PS50294">
    <property type="entry name" value="WD_REPEATS_REGION"/>
    <property type="match status" value="3"/>
</dbReference>
<dbReference type="SMART" id="SM01166">
    <property type="entry name" value="DUF1899"/>
    <property type="match status" value="1"/>
</dbReference>
<comment type="similarity">
    <text evidence="2 9">Belongs to the WD repeat coronin family.</text>
</comment>
<dbReference type="SMART" id="SM00320">
    <property type="entry name" value="WD40"/>
    <property type="match status" value="3"/>
</dbReference>
<organism evidence="12 13">
    <name type="scientific">Operophtera brumata</name>
    <name type="common">Winter moth</name>
    <name type="synonym">Phalaena brumata</name>
    <dbReference type="NCBI Taxonomy" id="104452"/>
    <lineage>
        <taxon>Eukaryota</taxon>
        <taxon>Metazoa</taxon>
        <taxon>Ecdysozoa</taxon>
        <taxon>Arthropoda</taxon>
        <taxon>Hexapoda</taxon>
        <taxon>Insecta</taxon>
        <taxon>Pterygota</taxon>
        <taxon>Neoptera</taxon>
        <taxon>Endopterygota</taxon>
        <taxon>Lepidoptera</taxon>
        <taxon>Glossata</taxon>
        <taxon>Ditrysia</taxon>
        <taxon>Geometroidea</taxon>
        <taxon>Geometridae</taxon>
        <taxon>Larentiinae</taxon>
        <taxon>Operophtera</taxon>
    </lineage>
</organism>
<evidence type="ECO:0000256" key="7">
    <source>
        <dbReference type="ARBA" id="ARBA00024838"/>
    </source>
</evidence>
<reference evidence="12 13" key="1">
    <citation type="journal article" date="2015" name="Genome Biol. Evol.">
        <title>The genome of winter moth (Operophtera brumata) provides a genomic perspective on sexual dimorphism and phenology.</title>
        <authorList>
            <person name="Derks M.F."/>
            <person name="Smit S."/>
            <person name="Salis L."/>
            <person name="Schijlen E."/>
            <person name="Bossers A."/>
            <person name="Mateman C."/>
            <person name="Pijl A.S."/>
            <person name="de Ridder D."/>
            <person name="Groenen M.A."/>
            <person name="Visser M.E."/>
            <person name="Megens H.J."/>
        </authorList>
    </citation>
    <scope>NUCLEOTIDE SEQUENCE [LARGE SCALE GENOMIC DNA]</scope>
    <source>
        <strain evidence="12">WM2013NL</strain>
        <tissue evidence="12">Head and thorax</tissue>
    </source>
</reference>
<evidence type="ECO:0000256" key="8">
    <source>
        <dbReference type="PROSITE-ProRule" id="PRU00221"/>
    </source>
</evidence>
<feature type="repeat" description="WD" evidence="8">
    <location>
        <begin position="75"/>
        <end position="117"/>
    </location>
</feature>
<dbReference type="InterPro" id="IPR019775">
    <property type="entry name" value="WD40_repeat_CS"/>
</dbReference>
<gene>
    <name evidence="12" type="ORF">OBRU01_12130</name>
</gene>
<feature type="domain" description="DUF1899" evidence="11">
    <location>
        <begin position="4"/>
        <end position="66"/>
    </location>
</feature>
<dbReference type="SUPFAM" id="SSF50998">
    <property type="entry name" value="Quinoprotein alcohol dehydrogenase-like"/>
    <property type="match status" value="1"/>
</dbReference>
<proteinExistence type="inferred from homology"/>
<dbReference type="Pfam" id="PF00400">
    <property type="entry name" value="WD40"/>
    <property type="match status" value="3"/>
</dbReference>
<feature type="region of interest" description="Disordered" evidence="10">
    <location>
        <begin position="391"/>
        <end position="514"/>
    </location>
</feature>
<comment type="function">
    <text evidence="7">F-actin regulator involved in anterograde Golgi to endosome transport: upon ubiquitination via 'Lys-33'-linked ubiquitin chains by the BCR(KLHL20) E3 ubiquitin ligase complex, interacts with EPS15 and localizes to the trans-Golgi network, where it promotes actin polymerization, thereby facilitating post-Golgi trafficking. May play a role in the maintenance of the Golgi apparatus morphology.</text>
</comment>
<dbReference type="PANTHER" id="PTHR10856:SF20">
    <property type="entry name" value="CORONIN-7"/>
    <property type="match status" value="1"/>
</dbReference>
<evidence type="ECO:0000256" key="4">
    <source>
        <dbReference type="ARBA" id="ARBA00022574"/>
    </source>
</evidence>
<dbReference type="GO" id="GO:0003779">
    <property type="term" value="F:actin binding"/>
    <property type="evidence" value="ECO:0007669"/>
    <property type="project" value="UniProtKB-KW"/>
</dbReference>
<feature type="region of interest" description="Disordered" evidence="10">
    <location>
        <begin position="301"/>
        <end position="321"/>
    </location>
</feature>
<dbReference type="InterPro" id="IPR001680">
    <property type="entry name" value="WD40_rpt"/>
</dbReference>
<feature type="region of interest" description="Disordered" evidence="10">
    <location>
        <begin position="345"/>
        <end position="373"/>
    </location>
</feature>
<dbReference type="InterPro" id="IPR015943">
    <property type="entry name" value="WD40/YVTN_repeat-like_dom_sf"/>
</dbReference>
<dbReference type="InterPro" id="IPR015505">
    <property type="entry name" value="Coronin"/>
</dbReference>
<dbReference type="PROSITE" id="PS50082">
    <property type="entry name" value="WD_REPEATS_2"/>
    <property type="match status" value="3"/>
</dbReference>
<feature type="region of interest" description="Disordered" evidence="10">
    <location>
        <begin position="719"/>
        <end position="744"/>
    </location>
</feature>
<dbReference type="EMBL" id="JTDY01001985">
    <property type="protein sequence ID" value="KOB72399.1"/>
    <property type="molecule type" value="Genomic_DNA"/>
</dbReference>
<dbReference type="STRING" id="104452.A0A0L7LAH4"/>
<keyword evidence="4 8" id="KW-0853">WD repeat</keyword>
<dbReference type="PROSITE" id="PS00678">
    <property type="entry name" value="WD_REPEATS_1"/>
    <property type="match status" value="1"/>
</dbReference>